<dbReference type="GeneID" id="19115601"/>
<dbReference type="AlphaFoldDB" id="M2LDX0"/>
<evidence type="ECO:0000313" key="3">
    <source>
        <dbReference type="Proteomes" id="UP000011761"/>
    </source>
</evidence>
<accession>M2LDX0</accession>
<organism evidence="2 3">
    <name type="scientific">Baudoinia panamericana (strain UAMH 10762)</name>
    <name type="common">Angels' share fungus</name>
    <name type="synonym">Baudoinia compniacensis (strain UAMH 10762)</name>
    <dbReference type="NCBI Taxonomy" id="717646"/>
    <lineage>
        <taxon>Eukaryota</taxon>
        <taxon>Fungi</taxon>
        <taxon>Dikarya</taxon>
        <taxon>Ascomycota</taxon>
        <taxon>Pezizomycotina</taxon>
        <taxon>Dothideomycetes</taxon>
        <taxon>Dothideomycetidae</taxon>
        <taxon>Mycosphaerellales</taxon>
        <taxon>Teratosphaeriaceae</taxon>
        <taxon>Baudoinia</taxon>
    </lineage>
</organism>
<feature type="region of interest" description="Disordered" evidence="1">
    <location>
        <begin position="401"/>
        <end position="429"/>
    </location>
</feature>
<dbReference type="Pfam" id="PF10336">
    <property type="entry name" value="DUF2420"/>
    <property type="match status" value="1"/>
</dbReference>
<dbReference type="eggNOG" id="ENOG502SG4F">
    <property type="taxonomic scope" value="Eukaryota"/>
</dbReference>
<feature type="region of interest" description="Disordered" evidence="1">
    <location>
        <begin position="163"/>
        <end position="185"/>
    </location>
</feature>
<feature type="compositionally biased region" description="Polar residues" evidence="1">
    <location>
        <begin position="526"/>
        <end position="551"/>
    </location>
</feature>
<protein>
    <submittedName>
        <fullName evidence="2">Uncharacterized protein</fullName>
    </submittedName>
</protein>
<dbReference type="STRING" id="717646.M2LDX0"/>
<feature type="region of interest" description="Disordered" evidence="1">
    <location>
        <begin position="1"/>
        <end position="44"/>
    </location>
</feature>
<feature type="compositionally biased region" description="Polar residues" evidence="1">
    <location>
        <begin position="634"/>
        <end position="647"/>
    </location>
</feature>
<sequence length="841" mass="92334">MAAAAAFPSLSAPEDSMQISSPGNLQFHDPDIDLDFGDNDYDGGVQLEEDEQMITDGESIQPITVTDDLMDDAVQHQETLVQEADMQDTPGSEPQQVADPDDEELIDYGDDEYFDQQQNEEVTLLAADQPQPSEVQHDDGFEHVENIVRQPEEVSFEHAALGKSDLTEHPESYVVDDAPPENSVADEGDAVVEQHTASAPVATATETANHDPTTDAVADTSTLTAAEHYAEHYPEYADAQGADAVSQPAFTVDTTAYAPSDGPPTPTDTGLHPITVYYHEHTMPLFKSKRQSDGLLKDDNLANLSLNELMRNCRQRLALKIGDISEDQELTLAFDRLGLMLVENSRAAFEHSLNDILEVYLHLHQNDGTTDIPPLSLSISLQHFSHQLALLRQAAEVGTGMSDFVPHGDAGHASEDENGEEQYDEHDSQKEIGRHLNENGQEGVGEEDAQYDEEQGQGYTYEADGHHQEEAVEAEENGEDATDHAEADVEGLYERTENAAAHDVEPYEEAADTRHDQTETAEHVNNHTSDGRTSANNTSPHNATTALSDQSLAAELTDDDVGTAEARQNEVSLFAESIASAPADNDDNGEYHIDWDGDEEKSLTSYNLEPTANILAEGEVSQAEPDTAHDNSELAEQTASANNQNEKFNGEARSRETDNNGHGHDDDKAVSQHDPYEDVYTVGEEFMFGLHAEAPGVTGNDYEDVYDDDEAEFHGLQYRTADALEEQEEEKYLETGDEQQHPHAAQGYRDEGDYEHGPEHLPDAEEYLAAYENTGEHHGPQPELDQENIGFDDDDDYDAEYQAAVAQPAKSGSPLGKRSFDKAAEDGFELEEPELKRAKAG</sequence>
<feature type="region of interest" description="Disordered" evidence="1">
    <location>
        <begin position="615"/>
        <end position="677"/>
    </location>
</feature>
<gene>
    <name evidence="2" type="ORF">BAUCODRAFT_569465</name>
</gene>
<feature type="compositionally biased region" description="Basic and acidic residues" evidence="1">
    <location>
        <begin position="499"/>
        <end position="525"/>
    </location>
</feature>
<feature type="compositionally biased region" description="Basic and acidic residues" evidence="1">
    <location>
        <begin position="648"/>
        <end position="676"/>
    </location>
</feature>
<dbReference type="InterPro" id="IPR018822">
    <property type="entry name" value="UPF0646"/>
</dbReference>
<feature type="region of interest" description="Disordered" evidence="1">
    <location>
        <begin position="499"/>
        <end position="602"/>
    </location>
</feature>
<keyword evidence="3" id="KW-1185">Reference proteome</keyword>
<feature type="compositionally biased region" description="Acidic residues" evidence="1">
    <location>
        <begin position="32"/>
        <end position="44"/>
    </location>
</feature>
<proteinExistence type="predicted"/>
<name>M2LDX0_BAUPA</name>
<dbReference type="EMBL" id="KB445562">
    <property type="protein sequence ID" value="EMC92182.1"/>
    <property type="molecule type" value="Genomic_DNA"/>
</dbReference>
<feature type="compositionally biased region" description="Basic and acidic residues" evidence="1">
    <location>
        <begin position="748"/>
        <end position="763"/>
    </location>
</feature>
<feature type="compositionally biased region" description="Acidic residues" evidence="1">
    <location>
        <begin position="784"/>
        <end position="799"/>
    </location>
</feature>
<reference evidence="2 3" key="1">
    <citation type="journal article" date="2012" name="PLoS Pathog.">
        <title>Diverse lifestyles and strategies of plant pathogenesis encoded in the genomes of eighteen Dothideomycetes fungi.</title>
        <authorList>
            <person name="Ohm R.A."/>
            <person name="Feau N."/>
            <person name="Henrissat B."/>
            <person name="Schoch C.L."/>
            <person name="Horwitz B.A."/>
            <person name="Barry K.W."/>
            <person name="Condon B.J."/>
            <person name="Copeland A.C."/>
            <person name="Dhillon B."/>
            <person name="Glaser F."/>
            <person name="Hesse C.N."/>
            <person name="Kosti I."/>
            <person name="LaButti K."/>
            <person name="Lindquist E.A."/>
            <person name="Lucas S."/>
            <person name="Salamov A.A."/>
            <person name="Bradshaw R.E."/>
            <person name="Ciuffetti L."/>
            <person name="Hamelin R.C."/>
            <person name="Kema G.H.J."/>
            <person name="Lawrence C."/>
            <person name="Scott J.A."/>
            <person name="Spatafora J.W."/>
            <person name="Turgeon B.G."/>
            <person name="de Wit P.J.G.M."/>
            <person name="Zhong S."/>
            <person name="Goodwin S.B."/>
            <person name="Grigoriev I.V."/>
        </authorList>
    </citation>
    <scope>NUCLEOTIDE SEQUENCE [LARGE SCALE GENOMIC DNA]</scope>
    <source>
        <strain evidence="2 3">UAMH 10762</strain>
    </source>
</reference>
<dbReference type="OMA" id="RLCHNDG"/>
<feature type="compositionally biased region" description="Basic and acidic residues" evidence="1">
    <location>
        <begin position="730"/>
        <end position="741"/>
    </location>
</feature>
<dbReference type="HOGENOM" id="CLU_349171_0_0_1"/>
<feature type="region of interest" description="Disordered" evidence="1">
    <location>
        <begin position="721"/>
        <end position="841"/>
    </location>
</feature>
<dbReference type="KEGG" id="bcom:BAUCODRAFT_569465"/>
<dbReference type="RefSeq" id="XP_007680641.1">
    <property type="nucleotide sequence ID" value="XM_007682451.1"/>
</dbReference>
<evidence type="ECO:0000256" key="1">
    <source>
        <dbReference type="SAM" id="MobiDB-lite"/>
    </source>
</evidence>
<dbReference type="OrthoDB" id="5339076at2759"/>
<evidence type="ECO:0000313" key="2">
    <source>
        <dbReference type="EMBL" id="EMC92182.1"/>
    </source>
</evidence>
<dbReference type="Proteomes" id="UP000011761">
    <property type="component" value="Unassembled WGS sequence"/>
</dbReference>